<evidence type="ECO:0000313" key="2">
    <source>
        <dbReference type="EMBL" id="BAD74582.1"/>
    </source>
</evidence>
<dbReference type="HOGENOM" id="CLU_2023401_0_0_9"/>
<protein>
    <submittedName>
        <fullName evidence="2">Transposase</fullName>
    </submittedName>
</protein>
<accession>Q5L398</accession>
<organism evidence="2 3">
    <name type="scientific">Geobacillus kaustophilus (strain HTA426)</name>
    <dbReference type="NCBI Taxonomy" id="235909"/>
    <lineage>
        <taxon>Bacteria</taxon>
        <taxon>Bacillati</taxon>
        <taxon>Bacillota</taxon>
        <taxon>Bacilli</taxon>
        <taxon>Bacillales</taxon>
        <taxon>Anoxybacillaceae</taxon>
        <taxon>Geobacillus</taxon>
        <taxon>Geobacillus thermoleovorans group</taxon>
    </lineage>
</organism>
<reference evidence="2 3" key="1">
    <citation type="journal article" date="2004" name="Nucleic Acids Res.">
        <title>Thermoadaptation trait revealed by the genome sequence of thermophilic Geobacillus kaustophilus.</title>
        <authorList>
            <person name="Takami H."/>
            <person name="Takaki Y."/>
            <person name="Chee G.J."/>
            <person name="Nishi S."/>
            <person name="Shimamura S."/>
            <person name="Suzuki H."/>
            <person name="Matsui S."/>
            <person name="Uchiyama I."/>
        </authorList>
    </citation>
    <scope>NUCLEOTIDE SEQUENCE [LARGE SCALE GENOMIC DNA]</scope>
    <source>
        <strain evidence="2 3">HTA426</strain>
    </source>
</reference>
<keyword evidence="3" id="KW-1185">Reference proteome</keyword>
<proteinExistence type="predicted"/>
<feature type="region of interest" description="Disordered" evidence="1">
    <location>
        <begin position="82"/>
        <end position="102"/>
    </location>
</feature>
<name>Q5L398_GEOKA</name>
<dbReference type="Proteomes" id="UP000001172">
    <property type="component" value="Chromosome"/>
</dbReference>
<dbReference type="eggNOG" id="COG3415">
    <property type="taxonomic scope" value="Bacteria"/>
</dbReference>
<dbReference type="KEGG" id="gka:GK0297"/>
<sequence>MKRLKITHDHGWTPRKLRKQERKIKNAHLRQRVMAVRLVMEGYLGREVASMVNVCRPTVSHYVSLFNEGGLELLLHRDFAPGSRFSPKNSRKRSNTPRVDHDTCGAGLGHRFGVEYEHPSIL</sequence>
<dbReference type="Pfam" id="PF13551">
    <property type="entry name" value="HTH_29"/>
    <property type="match status" value="1"/>
</dbReference>
<gene>
    <name evidence="2" type="ordered locus">GK0297</name>
</gene>
<evidence type="ECO:0000256" key="1">
    <source>
        <dbReference type="SAM" id="MobiDB-lite"/>
    </source>
</evidence>
<evidence type="ECO:0000313" key="3">
    <source>
        <dbReference type="Proteomes" id="UP000001172"/>
    </source>
</evidence>
<dbReference type="AlphaFoldDB" id="Q5L398"/>
<dbReference type="EMBL" id="BA000043">
    <property type="protein sequence ID" value="BAD74582.1"/>
    <property type="molecule type" value="Genomic_DNA"/>
</dbReference>